<dbReference type="RefSeq" id="WP_073373991.1">
    <property type="nucleotide sequence ID" value="NZ_FQZK01000001.1"/>
</dbReference>
<keyword evidence="1" id="KW-1133">Transmembrane helix</keyword>
<protein>
    <recommendedName>
        <fullName evidence="2">CAAX prenyl protease 2/Lysostaphin resistance protein A-like domain-containing protein</fullName>
    </recommendedName>
</protein>
<dbReference type="Pfam" id="PF02517">
    <property type="entry name" value="Rce1-like"/>
    <property type="match status" value="1"/>
</dbReference>
<dbReference type="AlphaFoldDB" id="A0A1M6B5P1"/>
<feature type="transmembrane region" description="Helical" evidence="1">
    <location>
        <begin position="98"/>
        <end position="118"/>
    </location>
</feature>
<gene>
    <name evidence="3" type="ORF">SAMN05421803_101228</name>
</gene>
<evidence type="ECO:0000259" key="2">
    <source>
        <dbReference type="Pfam" id="PF02517"/>
    </source>
</evidence>
<keyword evidence="1" id="KW-0472">Membrane</keyword>
<keyword evidence="4" id="KW-1185">Reference proteome</keyword>
<dbReference type="GO" id="GO:0080120">
    <property type="term" value="P:CAAX-box protein maturation"/>
    <property type="evidence" value="ECO:0007669"/>
    <property type="project" value="UniProtKB-ARBA"/>
</dbReference>
<sequence length="287" mass="30700">MDDHTPLRAPVPDAGRRPPLALRILVVVLGATALWWLLLPWVSGLLPQGSQVGPSRWATAVMVTALAVPLVWAARRYLDRRPWRGLWTAGPGGSVRPFLVGALAWALPGFAGIAGAWALGRMEIVPLLPAGELVVSVLMLACLVFLFEALPEELIFRGHLFRNLNASMSALAAVLVQAALFCLWGTALWVITHGWEVLGERAPLFAGMGIVLGCLRVVTGSLWACVGFHLVFQTAAQALMGGQLFAVGGGADAALLPFALPFVFGVLVAVLLTREEASWRARVPDPR</sequence>
<dbReference type="OrthoDB" id="6059004at2"/>
<reference evidence="3 4" key="1">
    <citation type="submission" date="2016-11" db="EMBL/GenBank/DDBJ databases">
        <authorList>
            <person name="Jaros S."/>
            <person name="Januszkiewicz K."/>
            <person name="Wedrychowicz H."/>
        </authorList>
    </citation>
    <scope>NUCLEOTIDE SEQUENCE [LARGE SCALE GENOMIC DNA]</scope>
    <source>
        <strain evidence="3 4">CGMCC 4.5723</strain>
    </source>
</reference>
<proteinExistence type="predicted"/>
<feature type="transmembrane region" description="Helical" evidence="1">
    <location>
        <begin position="204"/>
        <end position="232"/>
    </location>
</feature>
<accession>A0A1M6B5P1</accession>
<dbReference type="STRING" id="758803.SAMN05421803_101228"/>
<dbReference type="EMBL" id="FQZK01000001">
    <property type="protein sequence ID" value="SHI44074.1"/>
    <property type="molecule type" value="Genomic_DNA"/>
</dbReference>
<evidence type="ECO:0000313" key="4">
    <source>
        <dbReference type="Proteomes" id="UP000184452"/>
    </source>
</evidence>
<keyword evidence="1" id="KW-0812">Transmembrane</keyword>
<name>A0A1M6B5P1_9ACTN</name>
<feature type="domain" description="CAAX prenyl protease 2/Lysostaphin resistance protein A-like" evidence="2">
    <location>
        <begin position="137"/>
        <end position="233"/>
    </location>
</feature>
<feature type="transmembrane region" description="Helical" evidence="1">
    <location>
        <begin position="124"/>
        <end position="147"/>
    </location>
</feature>
<evidence type="ECO:0000256" key="1">
    <source>
        <dbReference type="SAM" id="Phobius"/>
    </source>
</evidence>
<feature type="transmembrane region" description="Helical" evidence="1">
    <location>
        <begin position="244"/>
        <end position="272"/>
    </location>
</feature>
<organism evidence="3 4">
    <name type="scientific">Nocardiopsis flavescens</name>
    <dbReference type="NCBI Taxonomy" id="758803"/>
    <lineage>
        <taxon>Bacteria</taxon>
        <taxon>Bacillati</taxon>
        <taxon>Actinomycetota</taxon>
        <taxon>Actinomycetes</taxon>
        <taxon>Streptosporangiales</taxon>
        <taxon>Nocardiopsidaceae</taxon>
        <taxon>Nocardiopsis</taxon>
    </lineage>
</organism>
<feature type="transmembrane region" description="Helical" evidence="1">
    <location>
        <begin position="168"/>
        <end position="192"/>
    </location>
</feature>
<feature type="transmembrane region" description="Helical" evidence="1">
    <location>
        <begin position="20"/>
        <end position="38"/>
    </location>
</feature>
<dbReference type="InterPro" id="IPR003675">
    <property type="entry name" value="Rce1/LyrA-like_dom"/>
</dbReference>
<dbReference type="GO" id="GO:0004175">
    <property type="term" value="F:endopeptidase activity"/>
    <property type="evidence" value="ECO:0007669"/>
    <property type="project" value="UniProtKB-ARBA"/>
</dbReference>
<feature type="transmembrane region" description="Helical" evidence="1">
    <location>
        <begin position="58"/>
        <end position="78"/>
    </location>
</feature>
<dbReference type="Proteomes" id="UP000184452">
    <property type="component" value="Unassembled WGS sequence"/>
</dbReference>
<evidence type="ECO:0000313" key="3">
    <source>
        <dbReference type="EMBL" id="SHI44074.1"/>
    </source>
</evidence>